<protein>
    <submittedName>
        <fullName evidence="8">Thioredoxin domain-containing protein</fullName>
    </submittedName>
</protein>
<dbReference type="InterPro" id="IPR013766">
    <property type="entry name" value="Thioredoxin_domain"/>
</dbReference>
<feature type="transmembrane region" description="Helical" evidence="7">
    <location>
        <begin position="16"/>
        <end position="36"/>
    </location>
</feature>
<dbReference type="PROSITE" id="PS51352">
    <property type="entry name" value="THIOREDOXIN_2"/>
    <property type="match status" value="1"/>
</dbReference>
<keyword evidence="2" id="KW-0732">Signal</keyword>
<dbReference type="EMBL" id="CP063213">
    <property type="protein sequence ID" value="QOR45632.1"/>
    <property type="molecule type" value="Genomic_DNA"/>
</dbReference>
<dbReference type="RefSeq" id="WP_197551157.1">
    <property type="nucleotide sequence ID" value="NZ_CP063213.1"/>
</dbReference>
<accession>A0A8A5U7I2</accession>
<dbReference type="Pfam" id="PF13462">
    <property type="entry name" value="Thioredoxin_4"/>
    <property type="match status" value="1"/>
</dbReference>
<evidence type="ECO:0000256" key="2">
    <source>
        <dbReference type="ARBA" id="ARBA00022729"/>
    </source>
</evidence>
<keyword evidence="9" id="KW-1185">Reference proteome</keyword>
<accession>A0A7M1QU16</accession>
<evidence type="ECO:0000256" key="1">
    <source>
        <dbReference type="ARBA" id="ARBA00005791"/>
    </source>
</evidence>
<proteinExistence type="inferred from homology"/>
<keyword evidence="7" id="KW-1133">Transmembrane helix</keyword>
<name>A0A7M1QU16_9ACTO</name>
<evidence type="ECO:0000256" key="3">
    <source>
        <dbReference type="ARBA" id="ARBA00023002"/>
    </source>
</evidence>
<dbReference type="AlphaFoldDB" id="A0A7M1QU16"/>
<evidence type="ECO:0000256" key="4">
    <source>
        <dbReference type="ARBA" id="ARBA00023157"/>
    </source>
</evidence>
<keyword evidence="4" id="KW-1015">Disulfide bond</keyword>
<keyword evidence="7" id="KW-0812">Transmembrane</keyword>
<keyword evidence="7" id="KW-0472">Membrane</keyword>
<feature type="compositionally biased region" description="Polar residues" evidence="6">
    <location>
        <begin position="60"/>
        <end position="76"/>
    </location>
</feature>
<dbReference type="InterPro" id="IPR036249">
    <property type="entry name" value="Thioredoxin-like_sf"/>
</dbReference>
<evidence type="ECO:0000256" key="6">
    <source>
        <dbReference type="SAM" id="MobiDB-lite"/>
    </source>
</evidence>
<gene>
    <name evidence="8" type="ORF">INS88_10380</name>
</gene>
<dbReference type="Gene3D" id="3.40.30.10">
    <property type="entry name" value="Glutaredoxin"/>
    <property type="match status" value="1"/>
</dbReference>
<dbReference type="GO" id="GO:0016491">
    <property type="term" value="F:oxidoreductase activity"/>
    <property type="evidence" value="ECO:0007669"/>
    <property type="project" value="UniProtKB-KW"/>
</dbReference>
<dbReference type="Proteomes" id="UP000595053">
    <property type="component" value="Chromosome"/>
</dbReference>
<comment type="similarity">
    <text evidence="1">Belongs to the thioredoxin family. DsbA subfamily.</text>
</comment>
<evidence type="ECO:0000256" key="5">
    <source>
        <dbReference type="ARBA" id="ARBA00023284"/>
    </source>
</evidence>
<dbReference type="InterPro" id="IPR012336">
    <property type="entry name" value="Thioredoxin-like_fold"/>
</dbReference>
<reference evidence="8 9" key="1">
    <citation type="submission" date="2020-10" db="EMBL/GenBank/DDBJ databases">
        <title>Trueperella pecoris sp. nov. isolated from bovine and porcine specimens.</title>
        <authorList>
            <person name="Schoenecker L."/>
            <person name="Schnydrig P."/>
            <person name="Brodard I."/>
            <person name="Thomann A."/>
            <person name="Hemphill A."/>
            <person name="Rodriguez-Campos S."/>
            <person name="Perreten V."/>
            <person name="Jores J."/>
            <person name="Kittl S."/>
        </authorList>
    </citation>
    <scope>NUCLEOTIDE SEQUENCE [LARGE SCALE GENOMIC DNA]</scope>
    <source>
        <strain evidence="8 9">15A0121</strain>
    </source>
</reference>
<organism evidence="8 9">
    <name type="scientific">Trueperella pecoris</name>
    <dbReference type="NCBI Taxonomy" id="2733571"/>
    <lineage>
        <taxon>Bacteria</taxon>
        <taxon>Bacillati</taxon>
        <taxon>Actinomycetota</taxon>
        <taxon>Actinomycetes</taxon>
        <taxon>Actinomycetales</taxon>
        <taxon>Actinomycetaceae</taxon>
        <taxon>Trueperella</taxon>
    </lineage>
</organism>
<feature type="region of interest" description="Disordered" evidence="6">
    <location>
        <begin position="43"/>
        <end position="83"/>
    </location>
</feature>
<dbReference type="SUPFAM" id="SSF52833">
    <property type="entry name" value="Thioredoxin-like"/>
    <property type="match status" value="1"/>
</dbReference>
<evidence type="ECO:0000313" key="8">
    <source>
        <dbReference type="EMBL" id="QOR45632.1"/>
    </source>
</evidence>
<dbReference type="PANTHER" id="PTHR13887:SF14">
    <property type="entry name" value="DISULFIDE BOND FORMATION PROTEIN D"/>
    <property type="match status" value="1"/>
</dbReference>
<evidence type="ECO:0000313" key="9">
    <source>
        <dbReference type="Proteomes" id="UP000595053"/>
    </source>
</evidence>
<evidence type="ECO:0000256" key="7">
    <source>
        <dbReference type="SAM" id="Phobius"/>
    </source>
</evidence>
<keyword evidence="5" id="KW-0676">Redox-active center</keyword>
<keyword evidence="3" id="KW-0560">Oxidoreductase</keyword>
<dbReference type="PANTHER" id="PTHR13887">
    <property type="entry name" value="GLUTATHIONE S-TRANSFERASE KAPPA"/>
    <property type="match status" value="1"/>
</dbReference>
<sequence>MTELPSTPPATSNRSMMIALIVMGLTVIALVIALLITQTGKDDAVAPTPTHTGAPAQPGGQASPNGQSTPGDSTATPAELPALDPQVKALVEGKWRKSEDDPMAVGKVDAGVVVQIYYDFRCGYCAMGAVETEPKLKHYLDDGTIRIEYHNLPVLGPDSVMLAQASVAAGNQGKFLDFHSFVFQHQYDKDPVSATEDGLVEVAKQIGVPDLEKFRTDMLAQETVDAVEAARVEGTQRLGITGTPAFIVGYSYIPGFIPAETMDQVIAAELARPAA</sequence>